<reference evidence="3 4" key="1">
    <citation type="submission" date="2014-02" db="EMBL/GenBank/DDBJ databases">
        <title>Genome sequence of Brachybacterium phenoliresistens strain W13A50.</title>
        <authorList>
            <person name="Wang X."/>
        </authorList>
    </citation>
    <scope>NUCLEOTIDE SEQUENCE [LARGE SCALE GENOMIC DNA]</scope>
    <source>
        <strain evidence="3 4">W13A50</strain>
    </source>
</reference>
<feature type="transmembrane region" description="Helical" evidence="2">
    <location>
        <begin position="100"/>
        <end position="120"/>
    </location>
</feature>
<accession>Z9JPU7</accession>
<dbReference type="PATRIC" id="fig|396014.3.peg.3401"/>
<feature type="transmembrane region" description="Helical" evidence="2">
    <location>
        <begin position="190"/>
        <end position="211"/>
    </location>
</feature>
<evidence type="ECO:0000256" key="2">
    <source>
        <dbReference type="SAM" id="Phobius"/>
    </source>
</evidence>
<feature type="transmembrane region" description="Helical" evidence="2">
    <location>
        <begin position="71"/>
        <end position="88"/>
    </location>
</feature>
<sequence>MSGATLGIAIALTSAIILAVGVELQSRAVTDRGAGSWRALLRSPRWVTGVSLLGTSVLLSISSLALAPVSIVQSMSVVSLIASTAIGVRAARIALTRRLIAAILACLVGVLGVITVIAAHPGSALPAQLDGQLHAVLVVQATVLGAGLLVMALDRLRRARAGRPARVGRGGWGGASRHGRRAAAARRPQLLPMAGLVAGATGFAGIAVVFKVLTGLVQRDGLLETITRPDALLALPLMGTGAAVSAVLVQRSHASLPPTAVVAGLTIAETLTAALVGTLVLQESSPTPGAALALVALGTLAAAGVIGIGRSGAAAAPAPAPAIGRSGSAAPPAPASRRATGAEGTPRAAEGTAGAVEGSWTRSVASGRPLVHAGRARTAA</sequence>
<keyword evidence="2" id="KW-1133">Transmembrane helix</keyword>
<keyword evidence="2" id="KW-0472">Membrane</keyword>
<feature type="transmembrane region" description="Helical" evidence="2">
    <location>
        <begin position="261"/>
        <end position="281"/>
    </location>
</feature>
<organism evidence="3 4">
    <name type="scientific">Brachybacterium phenoliresistens</name>
    <dbReference type="NCBI Taxonomy" id="396014"/>
    <lineage>
        <taxon>Bacteria</taxon>
        <taxon>Bacillati</taxon>
        <taxon>Actinomycetota</taxon>
        <taxon>Actinomycetes</taxon>
        <taxon>Micrococcales</taxon>
        <taxon>Dermabacteraceae</taxon>
        <taxon>Brachybacterium</taxon>
    </lineage>
</organism>
<dbReference type="STRING" id="396014.BF93_09520"/>
<dbReference type="Proteomes" id="UP000023067">
    <property type="component" value="Unassembled WGS sequence"/>
</dbReference>
<evidence type="ECO:0000256" key="1">
    <source>
        <dbReference type="SAM" id="MobiDB-lite"/>
    </source>
</evidence>
<name>Z9JPU7_9MICO</name>
<dbReference type="PANTHER" id="PTHR40761:SF1">
    <property type="entry name" value="CONSERVED INTEGRAL MEMBRANE ALANINE VALINE AND LEUCINE RICH PROTEIN-RELATED"/>
    <property type="match status" value="1"/>
</dbReference>
<dbReference type="EMBL" id="JDYK01000024">
    <property type="protein sequence ID" value="EWS79821.1"/>
    <property type="molecule type" value="Genomic_DNA"/>
</dbReference>
<protein>
    <recommendedName>
        <fullName evidence="5">Multidrug DMT transporter permease</fullName>
    </recommendedName>
</protein>
<feature type="transmembrane region" description="Helical" evidence="2">
    <location>
        <begin position="132"/>
        <end position="153"/>
    </location>
</feature>
<dbReference type="HOGENOM" id="CLU_726981_0_0_11"/>
<keyword evidence="4" id="KW-1185">Reference proteome</keyword>
<feature type="region of interest" description="Disordered" evidence="1">
    <location>
        <begin position="317"/>
        <end position="380"/>
    </location>
</feature>
<proteinExistence type="predicted"/>
<comment type="caution">
    <text evidence="3">The sequence shown here is derived from an EMBL/GenBank/DDBJ whole genome shotgun (WGS) entry which is preliminary data.</text>
</comment>
<dbReference type="AlphaFoldDB" id="Z9JPU7"/>
<feature type="transmembrane region" description="Helical" evidence="2">
    <location>
        <begin position="231"/>
        <end position="249"/>
    </location>
</feature>
<feature type="transmembrane region" description="Helical" evidence="2">
    <location>
        <begin position="6"/>
        <end position="25"/>
    </location>
</feature>
<feature type="compositionally biased region" description="Low complexity" evidence="1">
    <location>
        <begin position="317"/>
        <end position="342"/>
    </location>
</feature>
<gene>
    <name evidence="3" type="ORF">BF93_09520</name>
</gene>
<keyword evidence="2" id="KW-0812">Transmembrane</keyword>
<dbReference type="RefSeq" id="WP_038374298.1">
    <property type="nucleotide sequence ID" value="NZ_KK070007.1"/>
</dbReference>
<evidence type="ECO:0000313" key="3">
    <source>
        <dbReference type="EMBL" id="EWS79821.1"/>
    </source>
</evidence>
<evidence type="ECO:0008006" key="5">
    <source>
        <dbReference type="Google" id="ProtNLM"/>
    </source>
</evidence>
<dbReference type="PANTHER" id="PTHR40761">
    <property type="entry name" value="CONSERVED INTEGRAL MEMBRANE ALANINE VALINE AND LEUCINE RICH PROTEIN-RELATED"/>
    <property type="match status" value="1"/>
</dbReference>
<feature type="transmembrane region" description="Helical" evidence="2">
    <location>
        <begin position="46"/>
        <end position="65"/>
    </location>
</feature>
<feature type="transmembrane region" description="Helical" evidence="2">
    <location>
        <begin position="287"/>
        <end position="308"/>
    </location>
</feature>
<evidence type="ECO:0000313" key="4">
    <source>
        <dbReference type="Proteomes" id="UP000023067"/>
    </source>
</evidence>